<comment type="caution">
    <text evidence="2">The sequence shown here is derived from an EMBL/GenBank/DDBJ whole genome shotgun (WGS) entry which is preliminary data.</text>
</comment>
<dbReference type="AlphaFoldDB" id="A0ABD4ZXM0"/>
<gene>
    <name evidence="2" type="ORF">QRX88_16915</name>
</gene>
<dbReference type="RefSeq" id="WP_103301240.1">
    <property type="nucleotide sequence ID" value="NZ_JAASJM010000017.1"/>
</dbReference>
<protein>
    <recommendedName>
        <fullName evidence="4">Type VII secretion protein EssB</fullName>
    </recommendedName>
</protein>
<evidence type="ECO:0000313" key="3">
    <source>
        <dbReference type="Proteomes" id="UP001241571"/>
    </source>
</evidence>
<keyword evidence="1" id="KW-0812">Transmembrane</keyword>
<evidence type="ECO:0000256" key="1">
    <source>
        <dbReference type="SAM" id="Phobius"/>
    </source>
</evidence>
<reference evidence="2 3" key="1">
    <citation type="submission" date="2023-06" db="EMBL/GenBank/DDBJ databases">
        <title>Acute promotion of culturable opportunistic pathogens and persistent increase of antibiotic resistance following antibiotic exposure in mouse gut microbiota.</title>
        <authorList>
            <person name="Li L."/>
            <person name="Wang B."/>
            <person name="Sun Y."/>
            <person name="Wang M."/>
            <person name="Xu H."/>
        </authorList>
    </citation>
    <scope>NUCLEOTIDE SEQUENCE [LARGE SCALE GENOMIC DNA]</scope>
    <source>
        <strain evidence="2 3">CRI2_2</strain>
    </source>
</reference>
<dbReference type="Proteomes" id="UP001241571">
    <property type="component" value="Unassembled WGS sequence"/>
</dbReference>
<keyword evidence="1" id="KW-0472">Membrane</keyword>
<name>A0ABD4ZXM0_ENTGA</name>
<accession>A0ABD4ZXM0</accession>
<evidence type="ECO:0008006" key="4">
    <source>
        <dbReference type="Google" id="ProtNLM"/>
    </source>
</evidence>
<evidence type="ECO:0000313" key="2">
    <source>
        <dbReference type="EMBL" id="MDL4937386.1"/>
    </source>
</evidence>
<organism evidence="2 3">
    <name type="scientific">Enterococcus gallinarum</name>
    <dbReference type="NCBI Taxonomy" id="1353"/>
    <lineage>
        <taxon>Bacteria</taxon>
        <taxon>Bacillati</taxon>
        <taxon>Bacillota</taxon>
        <taxon>Bacilli</taxon>
        <taxon>Lactobacillales</taxon>
        <taxon>Enterococcaceae</taxon>
        <taxon>Enterococcus</taxon>
    </lineage>
</organism>
<dbReference type="EMBL" id="JASUBT010000017">
    <property type="protein sequence ID" value="MDL4937386.1"/>
    <property type="molecule type" value="Genomic_DNA"/>
</dbReference>
<sequence>MIKIKFEKKYGFRKKPYSLVEGLEVLADLDADFNKRNQNEEVYMELFDTKDKDFGYKGYFELGLENGDSFLEWLEKTLMNEFPNNSTEIQEMIDLLTEEIAQQALSAKEIPIKSNKPRKRSPWIISGVIIFILLLGGVGAYFLMGNQIFPITSAVETKETFREDLQLLVPKELAAKYPDQLEEIAEYYKDNQNWDKLKMLQETHPTASGAFDLAFYERDWDTVIQTDVTTLTEERKIMLCFAYIEKNMIFEAELLAKKLDSDQLNEALDYAYLHQIGSLIKEKKLNDVEDIGKKIQSAALQKEYQESVDSAHIMNDMIDLYQKQKDTKNKEIWERRLNDLGTALEERRLTK</sequence>
<keyword evidence="1" id="KW-1133">Transmembrane helix</keyword>
<feature type="transmembrane region" description="Helical" evidence="1">
    <location>
        <begin position="123"/>
        <end position="144"/>
    </location>
</feature>
<proteinExistence type="predicted"/>